<feature type="compositionally biased region" description="Polar residues" evidence="1">
    <location>
        <begin position="142"/>
        <end position="155"/>
    </location>
</feature>
<feature type="region of interest" description="Disordered" evidence="1">
    <location>
        <begin position="142"/>
        <end position="161"/>
    </location>
</feature>
<protein>
    <submittedName>
        <fullName evidence="2">Uncharacterized protein</fullName>
    </submittedName>
</protein>
<feature type="region of interest" description="Disordered" evidence="1">
    <location>
        <begin position="78"/>
        <end position="125"/>
    </location>
</feature>
<dbReference type="Proteomes" id="UP000821837">
    <property type="component" value="Unassembled WGS sequence"/>
</dbReference>
<evidence type="ECO:0000313" key="3">
    <source>
        <dbReference type="Proteomes" id="UP000821837"/>
    </source>
</evidence>
<reference evidence="2" key="2">
    <citation type="submission" date="2021-09" db="EMBL/GenBank/DDBJ databases">
        <authorList>
            <person name="Jia N."/>
            <person name="Wang J."/>
            <person name="Shi W."/>
            <person name="Du L."/>
            <person name="Sun Y."/>
            <person name="Zhan W."/>
            <person name="Jiang J."/>
            <person name="Wang Q."/>
            <person name="Zhang B."/>
            <person name="Ji P."/>
            <person name="Sakyi L.B."/>
            <person name="Cui X."/>
            <person name="Yuan T."/>
            <person name="Jiang B."/>
            <person name="Yang W."/>
            <person name="Lam T.T.-Y."/>
            <person name="Chang Q."/>
            <person name="Ding S."/>
            <person name="Wang X."/>
            <person name="Zhu J."/>
            <person name="Ruan X."/>
            <person name="Zhao L."/>
            <person name="Wei J."/>
            <person name="Que T."/>
            <person name="Du C."/>
            <person name="Cheng J."/>
            <person name="Dai P."/>
            <person name="Han X."/>
            <person name="Huang E."/>
            <person name="Gao Y."/>
            <person name="Liu J."/>
            <person name="Shao H."/>
            <person name="Ye R."/>
            <person name="Li L."/>
            <person name="Wei W."/>
            <person name="Wang X."/>
            <person name="Wang C."/>
            <person name="Huo Q."/>
            <person name="Li W."/>
            <person name="Guo W."/>
            <person name="Chen H."/>
            <person name="Chen S."/>
            <person name="Zhou L."/>
            <person name="Zhou L."/>
            <person name="Ni X."/>
            <person name="Tian J."/>
            <person name="Zhou Y."/>
            <person name="Sheng Y."/>
            <person name="Liu T."/>
            <person name="Pan Y."/>
            <person name="Xia L."/>
            <person name="Li J."/>
            <person name="Zhao F."/>
            <person name="Cao W."/>
        </authorList>
    </citation>
    <scope>NUCLEOTIDE SEQUENCE</scope>
    <source>
        <strain evidence="2">Rsan-2018</strain>
        <tissue evidence="2">Larvae</tissue>
    </source>
</reference>
<comment type="caution">
    <text evidence="2">The sequence shown here is derived from an EMBL/GenBank/DDBJ whole genome shotgun (WGS) entry which is preliminary data.</text>
</comment>
<reference evidence="2" key="1">
    <citation type="journal article" date="2020" name="Cell">
        <title>Large-Scale Comparative Analyses of Tick Genomes Elucidate Their Genetic Diversity and Vector Capacities.</title>
        <authorList>
            <consortium name="Tick Genome and Microbiome Consortium (TIGMIC)"/>
            <person name="Jia N."/>
            <person name="Wang J."/>
            <person name="Shi W."/>
            <person name="Du L."/>
            <person name="Sun Y."/>
            <person name="Zhan W."/>
            <person name="Jiang J.F."/>
            <person name="Wang Q."/>
            <person name="Zhang B."/>
            <person name="Ji P."/>
            <person name="Bell-Sakyi L."/>
            <person name="Cui X.M."/>
            <person name="Yuan T.T."/>
            <person name="Jiang B.G."/>
            <person name="Yang W.F."/>
            <person name="Lam T.T."/>
            <person name="Chang Q.C."/>
            <person name="Ding S.J."/>
            <person name="Wang X.J."/>
            <person name="Zhu J.G."/>
            <person name="Ruan X.D."/>
            <person name="Zhao L."/>
            <person name="Wei J.T."/>
            <person name="Ye R.Z."/>
            <person name="Que T.C."/>
            <person name="Du C.H."/>
            <person name="Zhou Y.H."/>
            <person name="Cheng J.X."/>
            <person name="Dai P.F."/>
            <person name="Guo W.B."/>
            <person name="Han X.H."/>
            <person name="Huang E.J."/>
            <person name="Li L.F."/>
            <person name="Wei W."/>
            <person name="Gao Y.C."/>
            <person name="Liu J.Z."/>
            <person name="Shao H.Z."/>
            <person name="Wang X."/>
            <person name="Wang C.C."/>
            <person name="Yang T.C."/>
            <person name="Huo Q.B."/>
            <person name="Li W."/>
            <person name="Chen H.Y."/>
            <person name="Chen S.E."/>
            <person name="Zhou L.G."/>
            <person name="Ni X.B."/>
            <person name="Tian J.H."/>
            <person name="Sheng Y."/>
            <person name="Liu T."/>
            <person name="Pan Y.S."/>
            <person name="Xia L.Y."/>
            <person name="Li J."/>
            <person name="Zhao F."/>
            <person name="Cao W.C."/>
        </authorList>
    </citation>
    <scope>NUCLEOTIDE SEQUENCE</scope>
    <source>
        <strain evidence="2">Rsan-2018</strain>
    </source>
</reference>
<name>A0A9D4SY05_RHISA</name>
<proteinExistence type="predicted"/>
<accession>A0A9D4SY05</accession>
<feature type="compositionally biased region" description="Polar residues" evidence="1">
    <location>
        <begin position="7"/>
        <end position="27"/>
    </location>
</feature>
<dbReference type="EMBL" id="JABSTV010001250">
    <property type="protein sequence ID" value="KAH7956315.1"/>
    <property type="molecule type" value="Genomic_DNA"/>
</dbReference>
<dbReference type="AlphaFoldDB" id="A0A9D4SY05"/>
<feature type="compositionally biased region" description="Basic and acidic residues" evidence="1">
    <location>
        <begin position="28"/>
        <end position="37"/>
    </location>
</feature>
<evidence type="ECO:0000256" key="1">
    <source>
        <dbReference type="SAM" id="MobiDB-lite"/>
    </source>
</evidence>
<feature type="region of interest" description="Disordered" evidence="1">
    <location>
        <begin position="1"/>
        <end position="46"/>
    </location>
</feature>
<gene>
    <name evidence="2" type="ORF">HPB52_008136</name>
</gene>
<feature type="compositionally biased region" description="Basic and acidic residues" evidence="1">
    <location>
        <begin position="96"/>
        <end position="112"/>
    </location>
</feature>
<evidence type="ECO:0000313" key="2">
    <source>
        <dbReference type="EMBL" id="KAH7956315.1"/>
    </source>
</evidence>
<sequence>MGKSKSILKTFSQGPVSRIESSMGESTCTRHTERDQKPAQTAEPLDTDMMCARNRRNRNVQGTVKITGKIESSLQHLTGTGRCKAKQRQITTKPPARREPTGRQQLHQERFPRWHPSAPSKTPEELTWAELKSLDFWDFRQNESPVNQTPGTRSSPAFERR</sequence>
<organism evidence="2 3">
    <name type="scientific">Rhipicephalus sanguineus</name>
    <name type="common">Brown dog tick</name>
    <name type="synonym">Ixodes sanguineus</name>
    <dbReference type="NCBI Taxonomy" id="34632"/>
    <lineage>
        <taxon>Eukaryota</taxon>
        <taxon>Metazoa</taxon>
        <taxon>Ecdysozoa</taxon>
        <taxon>Arthropoda</taxon>
        <taxon>Chelicerata</taxon>
        <taxon>Arachnida</taxon>
        <taxon>Acari</taxon>
        <taxon>Parasitiformes</taxon>
        <taxon>Ixodida</taxon>
        <taxon>Ixodoidea</taxon>
        <taxon>Ixodidae</taxon>
        <taxon>Rhipicephalinae</taxon>
        <taxon>Rhipicephalus</taxon>
        <taxon>Rhipicephalus</taxon>
    </lineage>
</organism>
<keyword evidence="3" id="KW-1185">Reference proteome</keyword>